<gene>
    <name evidence="1" type="ORF">ZIOFF_051598</name>
</gene>
<dbReference type="EMBL" id="JACMSC010000014">
    <property type="protein sequence ID" value="KAG6490309.1"/>
    <property type="molecule type" value="Genomic_DNA"/>
</dbReference>
<name>A0A8J5KRV0_ZINOF</name>
<evidence type="ECO:0000313" key="1">
    <source>
        <dbReference type="EMBL" id="KAG6490309.1"/>
    </source>
</evidence>
<evidence type="ECO:0000313" key="2">
    <source>
        <dbReference type="Proteomes" id="UP000734854"/>
    </source>
</evidence>
<protein>
    <submittedName>
        <fullName evidence="1">Uncharacterized protein</fullName>
    </submittedName>
</protein>
<dbReference type="AlphaFoldDB" id="A0A8J5KRV0"/>
<accession>A0A8J5KRV0</accession>
<proteinExistence type="predicted"/>
<keyword evidence="2" id="KW-1185">Reference proteome</keyword>
<dbReference type="PANTHER" id="PTHR35687">
    <property type="entry name" value="OS07G0516700 PROTEIN"/>
    <property type="match status" value="1"/>
</dbReference>
<comment type="caution">
    <text evidence="1">The sequence shown here is derived from an EMBL/GenBank/DDBJ whole genome shotgun (WGS) entry which is preliminary data.</text>
</comment>
<organism evidence="1 2">
    <name type="scientific">Zingiber officinale</name>
    <name type="common">Ginger</name>
    <name type="synonym">Amomum zingiber</name>
    <dbReference type="NCBI Taxonomy" id="94328"/>
    <lineage>
        <taxon>Eukaryota</taxon>
        <taxon>Viridiplantae</taxon>
        <taxon>Streptophyta</taxon>
        <taxon>Embryophyta</taxon>
        <taxon>Tracheophyta</taxon>
        <taxon>Spermatophyta</taxon>
        <taxon>Magnoliopsida</taxon>
        <taxon>Liliopsida</taxon>
        <taxon>Zingiberales</taxon>
        <taxon>Zingiberaceae</taxon>
        <taxon>Zingiber</taxon>
    </lineage>
</organism>
<dbReference type="Proteomes" id="UP000734854">
    <property type="component" value="Unassembled WGS sequence"/>
</dbReference>
<dbReference type="PANTHER" id="PTHR35687:SF1">
    <property type="entry name" value="OS07G0516700 PROTEIN"/>
    <property type="match status" value="1"/>
</dbReference>
<sequence length="189" mass="21818">MGNCSGLQKPVTWVDDEEDGWGVTESLLSVKLQEEEAASRNAKKKVERSTDVRIRIRISKKQLEELLHQADVQGLPLCRVLAGLVEIELFSFTSSMGVLRGHFSYAKLNEEDSEEMQHLKASFLIHKMLEEAEAQQRRSHSARLRVFRVKRRIGVRLRRLRVAISKARRCVCYQILKQLRHLKLVLLTS</sequence>
<reference evidence="1 2" key="1">
    <citation type="submission" date="2020-08" db="EMBL/GenBank/DDBJ databases">
        <title>Plant Genome Project.</title>
        <authorList>
            <person name="Zhang R.-G."/>
        </authorList>
    </citation>
    <scope>NUCLEOTIDE SEQUENCE [LARGE SCALE GENOMIC DNA]</scope>
    <source>
        <tissue evidence="1">Rhizome</tissue>
    </source>
</reference>